<comment type="caution">
    <text evidence="1">The sequence shown here is derived from an EMBL/GenBank/DDBJ whole genome shotgun (WGS) entry which is preliminary data.</text>
</comment>
<evidence type="ECO:0000313" key="2">
    <source>
        <dbReference type="Proteomes" id="UP001147700"/>
    </source>
</evidence>
<protein>
    <submittedName>
        <fullName evidence="1">Uncharacterized protein</fullName>
    </submittedName>
</protein>
<dbReference type="Proteomes" id="UP001147700">
    <property type="component" value="Unassembled WGS sequence"/>
</dbReference>
<proteinExistence type="predicted"/>
<keyword evidence="2" id="KW-1185">Reference proteome</keyword>
<accession>A0ABT4RPT0</accession>
<reference evidence="1" key="1">
    <citation type="submission" date="2022-10" db="EMBL/GenBank/DDBJ databases">
        <title>The WGS of Solirubrobacter sp. CPCC 204708.</title>
        <authorList>
            <person name="Jiang Z."/>
        </authorList>
    </citation>
    <scope>NUCLEOTIDE SEQUENCE</scope>
    <source>
        <strain evidence="1">CPCC 204708</strain>
    </source>
</reference>
<sequence>MLAGALALLTFIALVDSSLALTIAPAVLLLTLFKCGIRPGERLFACFAQRRVTAVRPASQRRPRPALFLRPVGRVLGAAYGLRGPPAARLQLS</sequence>
<dbReference type="RefSeq" id="WP_270006654.1">
    <property type="nucleotide sequence ID" value="NZ_JAPCID010000041.1"/>
</dbReference>
<dbReference type="EMBL" id="JAPCID010000041">
    <property type="protein sequence ID" value="MDA0140565.1"/>
    <property type="molecule type" value="Genomic_DNA"/>
</dbReference>
<organism evidence="1 2">
    <name type="scientific">Solirubrobacter deserti</name>
    <dbReference type="NCBI Taxonomy" id="2282478"/>
    <lineage>
        <taxon>Bacteria</taxon>
        <taxon>Bacillati</taxon>
        <taxon>Actinomycetota</taxon>
        <taxon>Thermoleophilia</taxon>
        <taxon>Solirubrobacterales</taxon>
        <taxon>Solirubrobacteraceae</taxon>
        <taxon>Solirubrobacter</taxon>
    </lineage>
</organism>
<gene>
    <name evidence="1" type="ORF">OJ962_23920</name>
</gene>
<evidence type="ECO:0000313" key="1">
    <source>
        <dbReference type="EMBL" id="MDA0140565.1"/>
    </source>
</evidence>
<name>A0ABT4RPT0_9ACTN</name>